<dbReference type="OrthoDB" id="7567346at2"/>
<dbReference type="AlphaFoldDB" id="N0B2K5"/>
<evidence type="ECO:0000313" key="1">
    <source>
        <dbReference type="EMBL" id="AGK57203.1"/>
    </source>
</evidence>
<proteinExistence type="predicted"/>
<reference evidence="1 2" key="1">
    <citation type="journal article" date="2013" name="Genome Announc.">
        <title>Genome sequences for three denitrifying bacterial strains isolated from a uranium- and nitrate-contaminated subsurface environment.</title>
        <authorList>
            <person name="Venkatramanan R."/>
            <person name="Prakash O."/>
            <person name="Woyke T."/>
            <person name="Chain P."/>
            <person name="Goodwin L.A."/>
            <person name="Watson D."/>
            <person name="Brooks S."/>
            <person name="Kostka J.E."/>
            <person name="Green S.J."/>
        </authorList>
    </citation>
    <scope>NUCLEOTIDE SEQUENCE [LARGE SCALE GENOMIC DNA]</scope>
    <source>
        <strain evidence="1 2">1NES1</strain>
    </source>
</reference>
<keyword evidence="2" id="KW-1185">Reference proteome</keyword>
<organism evidence="1 2">
    <name type="scientific">Hyphomicrobium denitrificans 1NES1</name>
    <dbReference type="NCBI Taxonomy" id="670307"/>
    <lineage>
        <taxon>Bacteria</taxon>
        <taxon>Pseudomonadati</taxon>
        <taxon>Pseudomonadota</taxon>
        <taxon>Alphaproteobacteria</taxon>
        <taxon>Hyphomicrobiales</taxon>
        <taxon>Hyphomicrobiaceae</taxon>
        <taxon>Hyphomicrobium</taxon>
    </lineage>
</organism>
<dbReference type="EMBL" id="CP005587">
    <property type="protein sequence ID" value="AGK57203.1"/>
    <property type="molecule type" value="Genomic_DNA"/>
</dbReference>
<dbReference type="HOGENOM" id="CLU_062799_0_0_5"/>
<evidence type="ECO:0000313" key="2">
    <source>
        <dbReference type="Proteomes" id="UP000005952"/>
    </source>
</evidence>
<protein>
    <submittedName>
        <fullName evidence="1">Uncharacterized protein</fullName>
    </submittedName>
</protein>
<dbReference type="STRING" id="670307.HYPDE_27618"/>
<dbReference type="RefSeq" id="WP_015597240.1">
    <property type="nucleotide sequence ID" value="NC_021172.1"/>
</dbReference>
<dbReference type="eggNOG" id="ENOG50334TK">
    <property type="taxonomic scope" value="Bacteria"/>
</dbReference>
<sequence>MTRTFIHSFDPASASPVAGPTVDLEVSEIEDAGIREVLQTPGAAYGAWSILDALLAATGPGTPFIFKEPLGQAREVKVALSGLFGRFVARAYLERYLDLSIFAHLTSQSLLLDGRRRIDIVRRSRGDLPDWVACAADLTSLTVAEAKGCHDPGGPDKALGRGWAQAQRIDVTARGRKVTIKRVAIATRWGAALNGPAQAYLSVRDPVDEGEPIDADDKDAVFIGLLRHHIANLIDPLGHAGLAGALRRLARERFQPGLQRDAASARALLDAAPVREVDGASAIEGLVGGFVTRAGPLTDATANPADQDVLARLNLRPVFVGIERDLIDAAIEGEAKTVRDRLAAAIKHDEFARPDRAGGWVIPLGAGRRIIGSA</sequence>
<name>N0B2K5_9HYPH</name>
<gene>
    <name evidence="1" type="ORF">HYPDE_27618</name>
</gene>
<dbReference type="KEGG" id="hdt:HYPDE_27618"/>
<accession>N0B2K5</accession>
<dbReference type="Proteomes" id="UP000005952">
    <property type="component" value="Chromosome"/>
</dbReference>